<evidence type="ECO:0000256" key="3">
    <source>
        <dbReference type="ARBA" id="ARBA00022741"/>
    </source>
</evidence>
<dbReference type="Gene3D" id="3.40.50.10840">
    <property type="entry name" value="Putative sugar-binding, N-terminal domain"/>
    <property type="match status" value="1"/>
</dbReference>
<comment type="caution">
    <text evidence="9">The sequence shown here is derived from an EMBL/GenBank/DDBJ whole genome shotgun (WGS) entry which is preliminary data.</text>
</comment>
<sequence length="411" mass="42740">MTRCLQVIADDLSGAAECAAALAQASVSPAPLVVTGPPPVGGNWVVDSDSRALDAPAAAARVAAIVREASAHRTPGDLLFKKIDSTLRGHVAEELRAVFDVPGAVQAAIVCTALPTQGRTLKEGILHVHGQPRCDASGRAMDLPRMLASVDEHLLLLRPVKTQTAAALARELLSVLERGTRVIVVDAADAEDLRRLALAIVIVSRSYRLLAVGAAGLAKALATELLQAGGPEHPMLAPSRDHPPIVAVVGSFSPVTTQQVDELAMQSDVHVAQLDASAWVEDRPAVARLLADAQGHVVRGDPVVLAVAGAVPPASTRELVRCMAEAAEPLLRGASTLVLTGGDTARSVLDRLGVAQLQVLGELEPGICLSRDGARFVVTKAGGFGDSQSLVRVLRHLRAVSAAKEGPEKKV</sequence>
<dbReference type="Pfam" id="PF07005">
    <property type="entry name" value="SBD_N"/>
    <property type="match status" value="1"/>
</dbReference>
<dbReference type="GO" id="GO:0005524">
    <property type="term" value="F:ATP binding"/>
    <property type="evidence" value="ECO:0007669"/>
    <property type="project" value="UniProtKB-KW"/>
</dbReference>
<dbReference type="Pfam" id="PF17042">
    <property type="entry name" value="NBD_C"/>
    <property type="match status" value="1"/>
</dbReference>
<dbReference type="SUPFAM" id="SSF142764">
    <property type="entry name" value="YgbK-like"/>
    <property type="match status" value="1"/>
</dbReference>
<feature type="domain" description="Four-carbon acid sugar kinase nucleotide binding" evidence="8">
    <location>
        <begin position="246"/>
        <end position="390"/>
    </location>
</feature>
<proteinExistence type="inferred from homology"/>
<keyword evidence="5" id="KW-0067">ATP-binding</keyword>
<protein>
    <recommendedName>
        <fullName evidence="11">Four-carbon acid sugar kinase family protein</fullName>
    </recommendedName>
</protein>
<evidence type="ECO:0000256" key="4">
    <source>
        <dbReference type="ARBA" id="ARBA00022777"/>
    </source>
</evidence>
<evidence type="ECO:0000256" key="6">
    <source>
        <dbReference type="ARBA" id="ARBA00023277"/>
    </source>
</evidence>
<evidence type="ECO:0000313" key="9">
    <source>
        <dbReference type="EMBL" id="MBL0395259.1"/>
    </source>
</evidence>
<accession>A0A936Z663</accession>
<keyword evidence="4" id="KW-0418">Kinase</keyword>
<comment type="similarity">
    <text evidence="1">Belongs to the four-carbon acid sugar kinase family.</text>
</comment>
<evidence type="ECO:0000259" key="8">
    <source>
        <dbReference type="Pfam" id="PF17042"/>
    </source>
</evidence>
<keyword evidence="6" id="KW-0119">Carbohydrate metabolism</keyword>
<dbReference type="Proteomes" id="UP000599109">
    <property type="component" value="Unassembled WGS sequence"/>
</dbReference>
<name>A0A936Z663_9BURK</name>
<evidence type="ECO:0000313" key="10">
    <source>
        <dbReference type="Proteomes" id="UP000599109"/>
    </source>
</evidence>
<evidence type="ECO:0000259" key="7">
    <source>
        <dbReference type="Pfam" id="PF07005"/>
    </source>
</evidence>
<evidence type="ECO:0000256" key="2">
    <source>
        <dbReference type="ARBA" id="ARBA00022679"/>
    </source>
</evidence>
<dbReference type="InterPro" id="IPR042213">
    <property type="entry name" value="NBD_C_sf"/>
</dbReference>
<dbReference type="EMBL" id="JAEQNE010000013">
    <property type="protein sequence ID" value="MBL0395259.1"/>
    <property type="molecule type" value="Genomic_DNA"/>
</dbReference>
<keyword evidence="10" id="KW-1185">Reference proteome</keyword>
<reference evidence="9 10" key="1">
    <citation type="journal article" date="2017" name="Int. J. Syst. Evol. Microbiol.">
        <title>Ramlibacter monticola sp. nov., isolated from forest soil.</title>
        <authorList>
            <person name="Chaudhary D.K."/>
            <person name="Kim J."/>
        </authorList>
    </citation>
    <scope>NUCLEOTIDE SEQUENCE [LARGE SCALE GENOMIC DNA]</scope>
    <source>
        <strain evidence="9 10">KACC 19175</strain>
    </source>
</reference>
<evidence type="ECO:0008006" key="11">
    <source>
        <dbReference type="Google" id="ProtNLM"/>
    </source>
</evidence>
<dbReference type="AlphaFoldDB" id="A0A936Z663"/>
<dbReference type="GO" id="GO:0016301">
    <property type="term" value="F:kinase activity"/>
    <property type="evidence" value="ECO:0007669"/>
    <property type="project" value="UniProtKB-KW"/>
</dbReference>
<organism evidence="9 10">
    <name type="scientific">Ramlibacter monticola</name>
    <dbReference type="NCBI Taxonomy" id="1926872"/>
    <lineage>
        <taxon>Bacteria</taxon>
        <taxon>Pseudomonadati</taxon>
        <taxon>Pseudomonadota</taxon>
        <taxon>Betaproteobacteria</taxon>
        <taxon>Burkholderiales</taxon>
        <taxon>Comamonadaceae</taxon>
        <taxon>Ramlibacter</taxon>
    </lineage>
</organism>
<dbReference type="InterPro" id="IPR037051">
    <property type="entry name" value="4-carb_acid_sugar_kinase_N_sf"/>
</dbReference>
<keyword evidence="3" id="KW-0547">Nucleotide-binding</keyword>
<feature type="domain" description="Four-carbon acid sugar kinase N-terminal" evidence="7">
    <location>
        <begin position="6"/>
        <end position="221"/>
    </location>
</feature>
<keyword evidence="2" id="KW-0808">Transferase</keyword>
<evidence type="ECO:0000256" key="1">
    <source>
        <dbReference type="ARBA" id="ARBA00005715"/>
    </source>
</evidence>
<dbReference type="InterPro" id="IPR010737">
    <property type="entry name" value="4-carb_acid_sugar_kinase_N"/>
</dbReference>
<gene>
    <name evidence="9" type="ORF">JJ685_29275</name>
</gene>
<evidence type="ECO:0000256" key="5">
    <source>
        <dbReference type="ARBA" id="ARBA00022840"/>
    </source>
</evidence>
<dbReference type="InterPro" id="IPR031475">
    <property type="entry name" value="NBD_C"/>
</dbReference>
<dbReference type="Gene3D" id="3.40.980.20">
    <property type="entry name" value="Four-carbon acid sugar kinase, nucleotide binding domain"/>
    <property type="match status" value="1"/>
</dbReference>
<dbReference type="RefSeq" id="WP_201677931.1">
    <property type="nucleotide sequence ID" value="NZ_JAEQNE010000013.1"/>
</dbReference>